<gene>
    <name evidence="1" type="ORF">FRZ06_00720</name>
</gene>
<proteinExistence type="predicted"/>
<dbReference type="EMBL" id="CP042469">
    <property type="protein sequence ID" value="QOX61979.1"/>
    <property type="molecule type" value="Genomic_DNA"/>
</dbReference>
<dbReference type="Proteomes" id="UP000594014">
    <property type="component" value="Chromosome"/>
</dbReference>
<sequence>MKLYIRQKIFSWADRFTVKDSVGSDKYFIEGELFSWGKKLHITDIRGNEVAFIQQKVFSLLPKFFVFVDGRQVAEIVKEFTFFRPRYSIEGLGWEISGSFMAHDYEITQHGLPIVTIHKEWMTWGDCYELDISEGKDEIIALAVVLAIDCVMDAAAAGASTGSNGS</sequence>
<organism evidence="1 2">
    <name type="scientific">Anoxybacterium hadale</name>
    <dbReference type="NCBI Taxonomy" id="3408580"/>
    <lineage>
        <taxon>Bacteria</taxon>
        <taxon>Bacillati</taxon>
        <taxon>Bacillota</taxon>
        <taxon>Clostridia</taxon>
        <taxon>Peptostreptococcales</taxon>
        <taxon>Anaerovoracaceae</taxon>
        <taxon>Anoxybacterium</taxon>
    </lineage>
</organism>
<protein>
    <submittedName>
        <fullName evidence="1">Uncharacterized protein</fullName>
    </submittedName>
</protein>
<evidence type="ECO:0000313" key="2">
    <source>
        <dbReference type="Proteomes" id="UP000594014"/>
    </source>
</evidence>
<accession>A0ACD1A6I1</accession>
<evidence type="ECO:0000313" key="1">
    <source>
        <dbReference type="EMBL" id="QOX61979.1"/>
    </source>
</evidence>
<reference evidence="1" key="1">
    <citation type="submission" date="2019-08" db="EMBL/GenBank/DDBJ databases">
        <title>Genome sequence of Clostridiales bacterium MT110.</title>
        <authorList>
            <person name="Cao J."/>
        </authorList>
    </citation>
    <scope>NUCLEOTIDE SEQUENCE</scope>
    <source>
        <strain evidence="1">MT110</strain>
    </source>
</reference>
<name>A0ACD1A6I1_9FIRM</name>
<keyword evidence="2" id="KW-1185">Reference proteome</keyword>